<evidence type="ECO:0000313" key="7">
    <source>
        <dbReference type="Proteomes" id="UP000029499"/>
    </source>
</evidence>
<sequence>MPKLHASRPRRTLLSAAMALVLGSGAALADVPMTQVNVSGAEFSENAFPGVEGTHYFFPREGFFANWKRRGVQSVRFPLKWERLQPTLGGALDPTYARLIDKMLVQAAQANMQVILDVHNYGRYRGKIIGTKDVTVAHYKNLMSQMARRWSPYSALAGYDLMNEPHDESDAIWPTAAQAGIDAIRAIDKTRPIYVEGRSWSSAERWPHYNDELLKLNDPSNKLIFSAHIYIDPDGSGNYKNRISGKWDPDIAVNRVKPFVDWLKRNGKKGHIGEFGIPDNDPRWLDAAERLHKYLAIQCMPITYWSSGPYWGGYFMAVEPINGKARPQWSVMGRYLKEPKCKAIGPT</sequence>
<dbReference type="KEGG" id="prh:LT40_08580"/>
<accession>A0A089YSV3</accession>
<evidence type="ECO:0000256" key="3">
    <source>
        <dbReference type="RuleBase" id="RU361153"/>
    </source>
</evidence>
<feature type="domain" description="Glycoside hydrolase family 5" evidence="5">
    <location>
        <begin position="38"/>
        <end position="309"/>
    </location>
</feature>
<keyword evidence="2 3" id="KW-0326">Glycosidase</keyword>
<dbReference type="SUPFAM" id="SSF51445">
    <property type="entry name" value="(Trans)glycosidases"/>
    <property type="match status" value="1"/>
</dbReference>
<dbReference type="GO" id="GO:0009251">
    <property type="term" value="P:glucan catabolic process"/>
    <property type="evidence" value="ECO:0007669"/>
    <property type="project" value="TreeGrafter"/>
</dbReference>
<evidence type="ECO:0000256" key="2">
    <source>
        <dbReference type="ARBA" id="ARBA00023295"/>
    </source>
</evidence>
<dbReference type="Proteomes" id="UP000029499">
    <property type="component" value="Chromosome"/>
</dbReference>
<evidence type="ECO:0000313" key="6">
    <source>
        <dbReference type="EMBL" id="AIS17452.1"/>
    </source>
</evidence>
<dbReference type="GO" id="GO:0004553">
    <property type="term" value="F:hydrolase activity, hydrolyzing O-glycosyl compounds"/>
    <property type="evidence" value="ECO:0007669"/>
    <property type="project" value="InterPro"/>
</dbReference>
<dbReference type="eggNOG" id="COG2730">
    <property type="taxonomic scope" value="Bacteria"/>
</dbReference>
<comment type="similarity">
    <text evidence="3">Belongs to the glycosyl hydrolase 5 (cellulase A) family.</text>
</comment>
<protein>
    <submittedName>
        <fullName evidence="6">Endoglucanase</fullName>
    </submittedName>
</protein>
<dbReference type="PANTHER" id="PTHR34142">
    <property type="entry name" value="ENDO-BETA-1,4-GLUCANASE A"/>
    <property type="match status" value="1"/>
</dbReference>
<dbReference type="EMBL" id="CP009533">
    <property type="protein sequence ID" value="AIS17452.1"/>
    <property type="molecule type" value="Genomic_DNA"/>
</dbReference>
<dbReference type="AlphaFoldDB" id="A0A089YSV3"/>
<dbReference type="Pfam" id="PF00150">
    <property type="entry name" value="Cellulase"/>
    <property type="match status" value="1"/>
</dbReference>
<dbReference type="HOGENOM" id="CLU_029718_0_0_6"/>
<proteinExistence type="inferred from homology"/>
<keyword evidence="1 3" id="KW-0378">Hydrolase</keyword>
<feature type="chain" id="PRO_5001852406" evidence="4">
    <location>
        <begin position="30"/>
        <end position="347"/>
    </location>
</feature>
<dbReference type="PANTHER" id="PTHR34142:SF1">
    <property type="entry name" value="GLYCOSIDE HYDROLASE FAMILY 5 DOMAIN-CONTAINING PROTEIN"/>
    <property type="match status" value="1"/>
</dbReference>
<reference evidence="6 7" key="1">
    <citation type="journal article" date="2015" name="J. Biotechnol.">
        <title>Complete genome sequence of Pseudomonas rhizosphaerae IH5T (=DSM 16299T), a phosphate-solubilizing rhizobacterium for bacterial biofertilizer.</title>
        <authorList>
            <person name="Kwak Y."/>
            <person name="Jung B.K."/>
            <person name="Shin J.H."/>
        </authorList>
    </citation>
    <scope>NUCLEOTIDE SEQUENCE [LARGE SCALE GENOMIC DNA]</scope>
    <source>
        <strain evidence="6">DSM 16299</strain>
    </source>
</reference>
<name>A0A089YSV3_9PSED</name>
<feature type="signal peptide" evidence="4">
    <location>
        <begin position="1"/>
        <end position="29"/>
    </location>
</feature>
<dbReference type="InterPro" id="IPR001547">
    <property type="entry name" value="Glyco_hydro_5"/>
</dbReference>
<organism evidence="6 7">
    <name type="scientific">Pseudomonas rhizosphaerae</name>
    <dbReference type="NCBI Taxonomy" id="216142"/>
    <lineage>
        <taxon>Bacteria</taxon>
        <taxon>Pseudomonadati</taxon>
        <taxon>Pseudomonadota</taxon>
        <taxon>Gammaproteobacteria</taxon>
        <taxon>Pseudomonadales</taxon>
        <taxon>Pseudomonadaceae</taxon>
        <taxon>Pseudomonas</taxon>
    </lineage>
</organism>
<evidence type="ECO:0000256" key="4">
    <source>
        <dbReference type="SAM" id="SignalP"/>
    </source>
</evidence>
<dbReference type="STRING" id="216142.LT40_08580"/>
<keyword evidence="4" id="KW-0732">Signal</keyword>
<dbReference type="Gene3D" id="3.20.20.80">
    <property type="entry name" value="Glycosidases"/>
    <property type="match status" value="1"/>
</dbReference>
<keyword evidence="7" id="KW-1185">Reference proteome</keyword>
<dbReference type="InterPro" id="IPR017853">
    <property type="entry name" value="GH"/>
</dbReference>
<gene>
    <name evidence="6" type="ORF">LT40_08580</name>
</gene>
<evidence type="ECO:0000259" key="5">
    <source>
        <dbReference type="Pfam" id="PF00150"/>
    </source>
</evidence>
<evidence type="ECO:0000256" key="1">
    <source>
        <dbReference type="ARBA" id="ARBA00022801"/>
    </source>
</evidence>